<name>A0A1V8M1F1_9GAMM</name>
<comment type="caution">
    <text evidence="3">The sequence shown here is derived from an EMBL/GenBank/DDBJ whole genome shotgun (WGS) entry which is preliminary data.</text>
</comment>
<evidence type="ECO:0000256" key="2">
    <source>
        <dbReference type="SAM" id="SignalP"/>
    </source>
</evidence>
<dbReference type="STRING" id="1420851.AU255_18125"/>
<dbReference type="Proteomes" id="UP000191980">
    <property type="component" value="Unassembled WGS sequence"/>
</dbReference>
<dbReference type="OrthoDB" id="5572597at2"/>
<keyword evidence="4" id="KW-1185">Reference proteome</keyword>
<dbReference type="PROSITE" id="PS51257">
    <property type="entry name" value="PROKAR_LIPOPROTEIN"/>
    <property type="match status" value="1"/>
</dbReference>
<gene>
    <name evidence="3" type="ORF">AU255_18125</name>
</gene>
<dbReference type="EMBL" id="LPUF01000004">
    <property type="protein sequence ID" value="OQK15387.1"/>
    <property type="molecule type" value="Genomic_DNA"/>
</dbReference>
<accession>A0A1V8M1F1</accession>
<feature type="compositionally biased region" description="Low complexity" evidence="1">
    <location>
        <begin position="27"/>
        <end position="49"/>
    </location>
</feature>
<evidence type="ECO:0000313" key="4">
    <source>
        <dbReference type="Proteomes" id="UP000191980"/>
    </source>
</evidence>
<reference evidence="3 4" key="1">
    <citation type="submission" date="2015-12" db="EMBL/GenBank/DDBJ databases">
        <authorList>
            <person name="Shamseldin A."/>
            <person name="Moawad H."/>
            <person name="Abd El-Rahim W.M."/>
            <person name="Sadowsky M.J."/>
        </authorList>
    </citation>
    <scope>NUCLEOTIDE SEQUENCE [LARGE SCALE GENOMIC DNA]</scope>
    <source>
        <strain evidence="3 4">WF1</strain>
    </source>
</reference>
<feature type="chain" id="PRO_5012076715" description="Lipoprotein" evidence="2">
    <location>
        <begin position="20"/>
        <end position="144"/>
    </location>
</feature>
<evidence type="ECO:0008006" key="5">
    <source>
        <dbReference type="Google" id="ProtNLM"/>
    </source>
</evidence>
<dbReference type="NCBIfam" id="NF033171">
    <property type="entry name" value="lipo_LIC11139"/>
    <property type="match status" value="1"/>
</dbReference>
<dbReference type="AlphaFoldDB" id="A0A1V8M1F1"/>
<sequence length="144" mass="15562">MQIKPFLFPVLIIISLAQGCSFSYSSKSSSNSSGGSSKSSASSSSSKSSADNEEYQLQVIGYTSAYVTTSDFDRDAFSRGISQIATANGITNWEDDEPTMIAIGQALKKSDITGSVYETYKAEIANSDADRMKLIQKGYEMKKD</sequence>
<feature type="signal peptide" evidence="2">
    <location>
        <begin position="1"/>
        <end position="19"/>
    </location>
</feature>
<keyword evidence="2" id="KW-0732">Signal</keyword>
<evidence type="ECO:0000256" key="1">
    <source>
        <dbReference type="SAM" id="MobiDB-lite"/>
    </source>
</evidence>
<proteinExistence type="predicted"/>
<feature type="region of interest" description="Disordered" evidence="1">
    <location>
        <begin position="27"/>
        <end position="52"/>
    </location>
</feature>
<evidence type="ECO:0000313" key="3">
    <source>
        <dbReference type="EMBL" id="OQK15387.1"/>
    </source>
</evidence>
<protein>
    <recommendedName>
        <fullName evidence="5">Lipoprotein</fullName>
    </recommendedName>
</protein>
<dbReference type="RefSeq" id="WP_080524328.1">
    <property type="nucleotide sequence ID" value="NZ_LPUF01000004.1"/>
</dbReference>
<organism evidence="3 4">
    <name type="scientific">Methyloprofundus sedimenti</name>
    <dbReference type="NCBI Taxonomy" id="1420851"/>
    <lineage>
        <taxon>Bacteria</taxon>
        <taxon>Pseudomonadati</taxon>
        <taxon>Pseudomonadota</taxon>
        <taxon>Gammaproteobacteria</taxon>
        <taxon>Methylococcales</taxon>
        <taxon>Methylococcaceae</taxon>
        <taxon>Methyloprofundus</taxon>
    </lineage>
</organism>